<proteinExistence type="predicted"/>
<dbReference type="InterPro" id="IPR006683">
    <property type="entry name" value="Thioestr_dom"/>
</dbReference>
<gene>
    <name evidence="2" type="ORF">I6U48_28025</name>
</gene>
<protein>
    <submittedName>
        <fullName evidence="2">Beta-alanyl-CoA:ammonia lyase</fullName>
    </submittedName>
</protein>
<evidence type="ECO:0000313" key="3">
    <source>
        <dbReference type="Proteomes" id="UP000694308"/>
    </source>
</evidence>
<dbReference type="EMBL" id="JAEEGC010000202">
    <property type="protein sequence ID" value="MBV7276725.1"/>
    <property type="molecule type" value="Genomic_DNA"/>
</dbReference>
<sequence>MVRESVLRYRMNEEDGHYLGGIVAPNKHLDIYGDVGTELCVLQDGDESLFAGYKDVEFLAPVYVGDYIECHGRIVKLGNSSRTCEFETYKVATPARRNGKPDAAVNDVDVLDPPVLVARAIGTLVVKKPCQRGVQPSGVVENKWD</sequence>
<name>A0A949WTU5_9CLOT</name>
<accession>A0A949WTU5</accession>
<dbReference type="Proteomes" id="UP000694308">
    <property type="component" value="Unassembled WGS sequence"/>
</dbReference>
<keyword evidence="2" id="KW-0456">Lyase</keyword>
<comment type="caution">
    <text evidence="2">The sequence shown here is derived from an EMBL/GenBank/DDBJ whole genome shotgun (WGS) entry which is preliminary data.</text>
</comment>
<dbReference type="Pfam" id="PF03061">
    <property type="entry name" value="4HBT"/>
    <property type="match status" value="1"/>
</dbReference>
<reference evidence="2" key="1">
    <citation type="submission" date="2020-12" db="EMBL/GenBank/DDBJ databases">
        <title>Clostridium thailandense sp. nov., a novel acetogenic bacterium isolated from peat land soil in Thailand.</title>
        <authorList>
            <person name="Chaikitkaew S."/>
            <person name="Birkeland N.K."/>
        </authorList>
    </citation>
    <scope>NUCLEOTIDE SEQUENCE</scope>
    <source>
        <strain evidence="2">PL3</strain>
    </source>
</reference>
<feature type="domain" description="Thioesterase" evidence="1">
    <location>
        <begin position="56"/>
        <end position="88"/>
    </location>
</feature>
<dbReference type="AlphaFoldDB" id="A0A949WTU5"/>
<dbReference type="GO" id="GO:0016829">
    <property type="term" value="F:lyase activity"/>
    <property type="evidence" value="ECO:0007669"/>
    <property type="project" value="UniProtKB-KW"/>
</dbReference>
<dbReference type="RefSeq" id="WP_218323805.1">
    <property type="nucleotide sequence ID" value="NZ_JAEEGC010000202.1"/>
</dbReference>
<organism evidence="2 3">
    <name type="scientific">Clostridium thailandense</name>
    <dbReference type="NCBI Taxonomy" id="2794346"/>
    <lineage>
        <taxon>Bacteria</taxon>
        <taxon>Bacillati</taxon>
        <taxon>Bacillota</taxon>
        <taxon>Clostridia</taxon>
        <taxon>Eubacteriales</taxon>
        <taxon>Clostridiaceae</taxon>
        <taxon>Clostridium</taxon>
    </lineage>
</organism>
<evidence type="ECO:0000259" key="1">
    <source>
        <dbReference type="Pfam" id="PF03061"/>
    </source>
</evidence>
<keyword evidence="3" id="KW-1185">Reference proteome</keyword>
<evidence type="ECO:0000313" key="2">
    <source>
        <dbReference type="EMBL" id="MBV7276725.1"/>
    </source>
</evidence>